<name>A0A4R9M0K4_9LEPT</name>
<dbReference type="InterPro" id="IPR014094">
    <property type="entry name" value="LpoB"/>
</dbReference>
<evidence type="ECO:0000313" key="1">
    <source>
        <dbReference type="EMBL" id="TGN20193.1"/>
    </source>
</evidence>
<keyword evidence="2" id="KW-1185">Reference proteome</keyword>
<dbReference type="RefSeq" id="WP_135759590.1">
    <property type="nucleotide sequence ID" value="NZ_RQHW01000016.1"/>
</dbReference>
<gene>
    <name evidence="1" type="ORF">EHS15_05755</name>
</gene>
<dbReference type="AlphaFoldDB" id="A0A4R9M0K4"/>
<sequence length="194" mass="22157">MDRVRSQKWKKVQAVLACIVWIHCSGVSYKDPETASGTKQWGAKEVKDTVSEMTDSLALYYRNELKSGYLEWKRFENNTSEHIDTRILGNEISTNLTKRKIPFIDTSLREDASLEISFGKTGMVSSDSRLNAGNMKSPSHRLKGELNDIVNYEDGRKIQYIVVTLALVRMETGEIVWQEQKKFLKVSKVEGYGL</sequence>
<dbReference type="OrthoDB" id="326683at2"/>
<dbReference type="EMBL" id="RQHW01000016">
    <property type="protein sequence ID" value="TGN20193.1"/>
    <property type="molecule type" value="Genomic_DNA"/>
</dbReference>
<proteinExistence type="predicted"/>
<dbReference type="Pfam" id="PF13036">
    <property type="entry name" value="LpoB"/>
    <property type="match status" value="1"/>
</dbReference>
<organism evidence="1 2">
    <name type="scientific">Leptospira idonii</name>
    <dbReference type="NCBI Taxonomy" id="1193500"/>
    <lineage>
        <taxon>Bacteria</taxon>
        <taxon>Pseudomonadati</taxon>
        <taxon>Spirochaetota</taxon>
        <taxon>Spirochaetia</taxon>
        <taxon>Leptospirales</taxon>
        <taxon>Leptospiraceae</taxon>
        <taxon>Leptospira</taxon>
    </lineage>
</organism>
<evidence type="ECO:0000313" key="2">
    <source>
        <dbReference type="Proteomes" id="UP000298058"/>
    </source>
</evidence>
<dbReference type="Proteomes" id="UP000298058">
    <property type="component" value="Unassembled WGS sequence"/>
</dbReference>
<dbReference type="Gene3D" id="3.40.50.10610">
    <property type="entry name" value="ABC-type transport auxiliary lipoprotein component"/>
    <property type="match status" value="1"/>
</dbReference>
<protein>
    <submittedName>
        <fullName evidence="1">Penicillin-binding protein activator LpoB</fullName>
    </submittedName>
</protein>
<reference evidence="1" key="1">
    <citation type="journal article" date="2019" name="PLoS Negl. Trop. Dis.">
        <title>Revisiting the worldwide diversity of Leptospira species in the environment.</title>
        <authorList>
            <person name="Vincent A.T."/>
            <person name="Schiettekatte O."/>
            <person name="Bourhy P."/>
            <person name="Veyrier F.J."/>
            <person name="Picardeau M."/>
        </authorList>
    </citation>
    <scope>NUCLEOTIDE SEQUENCE [LARGE SCALE GENOMIC DNA]</scope>
    <source>
        <strain evidence="1">201300427</strain>
    </source>
</reference>
<accession>A0A4R9M0K4</accession>
<comment type="caution">
    <text evidence="1">The sequence shown here is derived from an EMBL/GenBank/DDBJ whole genome shotgun (WGS) entry which is preliminary data.</text>
</comment>